<reference evidence="3" key="1">
    <citation type="submission" date="2016-11" db="UniProtKB">
        <authorList>
            <consortium name="WormBaseParasite"/>
        </authorList>
    </citation>
    <scope>IDENTIFICATION</scope>
</reference>
<proteinExistence type="predicted"/>
<accession>A0A1I7X8L7</accession>
<dbReference type="AlphaFoldDB" id="A0A1I7X8L7"/>
<dbReference type="Proteomes" id="UP000095283">
    <property type="component" value="Unplaced"/>
</dbReference>
<evidence type="ECO:0000313" key="3">
    <source>
        <dbReference type="WBParaSite" id="Hba_13778"/>
    </source>
</evidence>
<dbReference type="WBParaSite" id="Hba_13778">
    <property type="protein sequence ID" value="Hba_13778"/>
    <property type="gene ID" value="Hba_13778"/>
</dbReference>
<name>A0A1I7X8L7_HETBA</name>
<sequence length="116" mass="12914">MHLFLDYVNLPLPDHIQLSIEDYRNKLYDMINLKKTHIRRIQHDKIKVERPVSKTSLPSRDGKGVTSNGKGTAPIAQAECSDTDYDTARSLARATSVEKNGSVYESSGGTLRGVLL</sequence>
<evidence type="ECO:0000256" key="1">
    <source>
        <dbReference type="SAM" id="MobiDB-lite"/>
    </source>
</evidence>
<protein>
    <submittedName>
        <fullName evidence="3">ING domain-containing protein</fullName>
    </submittedName>
</protein>
<organism evidence="2 3">
    <name type="scientific">Heterorhabditis bacteriophora</name>
    <name type="common">Entomopathogenic nematode worm</name>
    <dbReference type="NCBI Taxonomy" id="37862"/>
    <lineage>
        <taxon>Eukaryota</taxon>
        <taxon>Metazoa</taxon>
        <taxon>Ecdysozoa</taxon>
        <taxon>Nematoda</taxon>
        <taxon>Chromadorea</taxon>
        <taxon>Rhabditida</taxon>
        <taxon>Rhabditina</taxon>
        <taxon>Rhabditomorpha</taxon>
        <taxon>Strongyloidea</taxon>
        <taxon>Heterorhabditidae</taxon>
        <taxon>Heterorhabditis</taxon>
    </lineage>
</organism>
<feature type="region of interest" description="Disordered" evidence="1">
    <location>
        <begin position="44"/>
        <end position="78"/>
    </location>
</feature>
<keyword evidence="2" id="KW-1185">Reference proteome</keyword>
<evidence type="ECO:0000313" key="2">
    <source>
        <dbReference type="Proteomes" id="UP000095283"/>
    </source>
</evidence>